<dbReference type="AlphaFoldDB" id="A0A811KEY3"/>
<sequence>MIEVRTANGYELHETNNPSSNLFNKLMMLNSMLGLDSSVFKIPQKSYIEKPTDNEIFNYAFRNFNEMRV</sequence>
<comment type="caution">
    <text evidence="1">The sequence shown here is derived from an EMBL/GenBank/DDBJ whole genome shotgun (WGS) entry which is preliminary data.</text>
</comment>
<dbReference type="Proteomes" id="UP000614601">
    <property type="component" value="Unassembled WGS sequence"/>
</dbReference>
<gene>
    <name evidence="1" type="ORF">BOKJ2_LOCUS5402</name>
</gene>
<dbReference type="EMBL" id="CAJFCW020000003">
    <property type="protein sequence ID" value="CAG9101997.1"/>
    <property type="molecule type" value="Genomic_DNA"/>
</dbReference>
<evidence type="ECO:0000313" key="2">
    <source>
        <dbReference type="Proteomes" id="UP000614601"/>
    </source>
</evidence>
<evidence type="ECO:0000313" key="1">
    <source>
        <dbReference type="EMBL" id="CAD5214057.1"/>
    </source>
</evidence>
<protein>
    <submittedName>
        <fullName evidence="1">Uncharacterized protein</fullName>
    </submittedName>
</protein>
<keyword evidence="2" id="KW-1185">Reference proteome</keyword>
<dbReference type="EMBL" id="CAJFDH010000003">
    <property type="protein sequence ID" value="CAD5214057.1"/>
    <property type="molecule type" value="Genomic_DNA"/>
</dbReference>
<dbReference type="Proteomes" id="UP000783686">
    <property type="component" value="Unassembled WGS sequence"/>
</dbReference>
<reference evidence="1" key="1">
    <citation type="submission" date="2020-09" db="EMBL/GenBank/DDBJ databases">
        <authorList>
            <person name="Kikuchi T."/>
        </authorList>
    </citation>
    <scope>NUCLEOTIDE SEQUENCE</scope>
    <source>
        <strain evidence="1">SH1</strain>
    </source>
</reference>
<accession>A0A811KEY3</accession>
<name>A0A811KEY3_9BILA</name>
<organism evidence="1 2">
    <name type="scientific">Bursaphelenchus okinawaensis</name>
    <dbReference type="NCBI Taxonomy" id="465554"/>
    <lineage>
        <taxon>Eukaryota</taxon>
        <taxon>Metazoa</taxon>
        <taxon>Ecdysozoa</taxon>
        <taxon>Nematoda</taxon>
        <taxon>Chromadorea</taxon>
        <taxon>Rhabditida</taxon>
        <taxon>Tylenchina</taxon>
        <taxon>Tylenchomorpha</taxon>
        <taxon>Aphelenchoidea</taxon>
        <taxon>Aphelenchoididae</taxon>
        <taxon>Bursaphelenchus</taxon>
    </lineage>
</organism>
<proteinExistence type="predicted"/>